<dbReference type="GO" id="GO:0051603">
    <property type="term" value="P:proteolysis involved in protein catabolic process"/>
    <property type="evidence" value="ECO:0007669"/>
    <property type="project" value="TreeGrafter"/>
</dbReference>
<dbReference type="GO" id="GO:0046872">
    <property type="term" value="F:metal ion binding"/>
    <property type="evidence" value="ECO:0007669"/>
    <property type="project" value="UniProtKB-KW"/>
</dbReference>
<dbReference type="InterPro" id="IPR051156">
    <property type="entry name" value="Mito/Outer_Membr_Metalloprot"/>
</dbReference>
<dbReference type="EMBL" id="LPVY01000014">
    <property type="protein sequence ID" value="KZB63506.1"/>
    <property type="molecule type" value="Genomic_DNA"/>
</dbReference>
<evidence type="ECO:0000256" key="1">
    <source>
        <dbReference type="ARBA" id="ARBA00001947"/>
    </source>
</evidence>
<reference evidence="9 10" key="1">
    <citation type="submission" date="2015-12" db="EMBL/GenBank/DDBJ databases">
        <title>Genome sequence of Thalassospira lucentensis MCCC 1A02072.</title>
        <authorList>
            <person name="Lu L."/>
            <person name="Lai Q."/>
            <person name="Shao Z."/>
            <person name="Qian P."/>
        </authorList>
    </citation>
    <scope>NUCLEOTIDE SEQUENCE [LARGE SCALE GENOMIC DNA]</scope>
    <source>
        <strain evidence="9 10">MCCC 1A02072</strain>
    </source>
</reference>
<dbReference type="PANTHER" id="PTHR22726">
    <property type="entry name" value="METALLOENDOPEPTIDASE OMA1"/>
    <property type="match status" value="1"/>
</dbReference>
<evidence type="ECO:0000256" key="2">
    <source>
        <dbReference type="ARBA" id="ARBA00022670"/>
    </source>
</evidence>
<protein>
    <recommendedName>
        <fullName evidence="8">Peptidase M48 domain-containing protein</fullName>
    </recommendedName>
</protein>
<evidence type="ECO:0000313" key="10">
    <source>
        <dbReference type="Proteomes" id="UP000076335"/>
    </source>
</evidence>
<dbReference type="AlphaFoldDB" id="A0A154L458"/>
<keyword evidence="7" id="KW-0732">Signal</keyword>
<organism evidence="9 10">
    <name type="scientific">Thalassospira lucentensis</name>
    <dbReference type="NCBI Taxonomy" id="168935"/>
    <lineage>
        <taxon>Bacteria</taxon>
        <taxon>Pseudomonadati</taxon>
        <taxon>Pseudomonadota</taxon>
        <taxon>Alphaproteobacteria</taxon>
        <taxon>Rhodospirillales</taxon>
        <taxon>Thalassospiraceae</taxon>
        <taxon>Thalassospira</taxon>
    </lineage>
</organism>
<sequence length="497" mass="55818">MQQLITFGNTMKKSYVSLLAASFLLTGCVTNQAGIDLPFLSSIPDEGKYIDSVSVPPEKSFSAEEIRKAKLEVLANSKGIAPLEELQSYAQLVLDKIIANAPQPATSTKVYLLANASAGAMALPEKMIFLHHSVFNYLQSEDQLAFVLAHEYSHVLLQHSPDSLLRTLRPYMVTAMDVVVSRAGGDNQARKAFQLYGSDILTRDLLLPVWDRADERDADHLGVDLMARAGYNPSEADSFFQVLDRYEQQYDNLFQDTRNQLEKQLEAEFDATRKNSDNALFNQFLAEFGNALTSMQETLADRHGEAKERAEAIFAYNMREYAAARRQPVQADAFLAMVSKNRETLGKYDVANSIMAALQNEEVTPDYKVLEQKARMAVSGETSTHPYVRWAFANLREKQGEPKKAIQNIDLVESENYLPLPFEIKRATLQDSLGQTKQAVARIEAVADYYDWPIEAYEFLYPHVKQSGNSVRANELVMGCTLRYPQQRALCSGMSEN</sequence>
<comment type="caution">
    <text evidence="9">The sequence shown here is derived from an EMBL/GenBank/DDBJ whole genome shotgun (WGS) entry which is preliminary data.</text>
</comment>
<dbReference type="InterPro" id="IPR001915">
    <property type="entry name" value="Peptidase_M48"/>
</dbReference>
<dbReference type="Gene3D" id="3.30.2010.10">
    <property type="entry name" value="Metalloproteases ('zincins'), catalytic domain"/>
    <property type="match status" value="1"/>
</dbReference>
<evidence type="ECO:0000256" key="3">
    <source>
        <dbReference type="ARBA" id="ARBA00022723"/>
    </source>
</evidence>
<evidence type="ECO:0000256" key="5">
    <source>
        <dbReference type="ARBA" id="ARBA00022833"/>
    </source>
</evidence>
<comment type="cofactor">
    <cofactor evidence="1">
        <name>Zn(2+)</name>
        <dbReference type="ChEBI" id="CHEBI:29105"/>
    </cofactor>
</comment>
<keyword evidence="5" id="KW-0862">Zinc</keyword>
<evidence type="ECO:0000259" key="8">
    <source>
        <dbReference type="Pfam" id="PF01435"/>
    </source>
</evidence>
<dbReference type="GO" id="GO:0004222">
    <property type="term" value="F:metalloendopeptidase activity"/>
    <property type="evidence" value="ECO:0007669"/>
    <property type="project" value="InterPro"/>
</dbReference>
<keyword evidence="3" id="KW-0479">Metal-binding</keyword>
<dbReference type="Proteomes" id="UP000076335">
    <property type="component" value="Unassembled WGS sequence"/>
</dbReference>
<evidence type="ECO:0000256" key="4">
    <source>
        <dbReference type="ARBA" id="ARBA00022801"/>
    </source>
</evidence>
<feature type="domain" description="Peptidase M48" evidence="8">
    <location>
        <begin position="89"/>
        <end position="386"/>
    </location>
</feature>
<evidence type="ECO:0000256" key="6">
    <source>
        <dbReference type="ARBA" id="ARBA00023049"/>
    </source>
</evidence>
<accession>A0A154L458</accession>
<keyword evidence="6" id="KW-0482">Metalloprotease</keyword>
<feature type="chain" id="PRO_5007596838" description="Peptidase M48 domain-containing protein" evidence="7">
    <location>
        <begin position="34"/>
        <end position="497"/>
    </location>
</feature>
<evidence type="ECO:0000313" key="9">
    <source>
        <dbReference type="EMBL" id="KZB63506.1"/>
    </source>
</evidence>
<keyword evidence="4" id="KW-0378">Hydrolase</keyword>
<proteinExistence type="predicted"/>
<dbReference type="PANTHER" id="PTHR22726:SF1">
    <property type="entry name" value="METALLOENDOPEPTIDASE OMA1, MITOCHONDRIAL"/>
    <property type="match status" value="1"/>
</dbReference>
<gene>
    <name evidence="9" type="ORF">AUP42_20820</name>
</gene>
<evidence type="ECO:0000256" key="7">
    <source>
        <dbReference type="SAM" id="SignalP"/>
    </source>
</evidence>
<dbReference type="GO" id="GO:0016020">
    <property type="term" value="C:membrane"/>
    <property type="evidence" value="ECO:0007669"/>
    <property type="project" value="TreeGrafter"/>
</dbReference>
<dbReference type="Pfam" id="PF01435">
    <property type="entry name" value="Peptidase_M48"/>
    <property type="match status" value="1"/>
</dbReference>
<name>A0A154L458_9PROT</name>
<feature type="signal peptide" evidence="7">
    <location>
        <begin position="1"/>
        <end position="33"/>
    </location>
</feature>
<keyword evidence="2" id="KW-0645">Protease</keyword>